<organism evidence="1 2">
    <name type="scientific">Argiope bruennichi</name>
    <name type="common">Wasp spider</name>
    <name type="synonym">Aranea bruennichi</name>
    <dbReference type="NCBI Taxonomy" id="94029"/>
    <lineage>
        <taxon>Eukaryota</taxon>
        <taxon>Metazoa</taxon>
        <taxon>Ecdysozoa</taxon>
        <taxon>Arthropoda</taxon>
        <taxon>Chelicerata</taxon>
        <taxon>Arachnida</taxon>
        <taxon>Araneae</taxon>
        <taxon>Araneomorphae</taxon>
        <taxon>Entelegynae</taxon>
        <taxon>Araneoidea</taxon>
        <taxon>Araneidae</taxon>
        <taxon>Argiope</taxon>
    </lineage>
</organism>
<sequence length="95" mass="10894">MRKTLEANISPKEMEITIMGLKPAMGNGVLVQVETLEMVMKLKEAINSHANLQNVCKVTTPQIRMSQIIIYDVEESEKPREEEELDFFQSNQVKQ</sequence>
<proteinExistence type="predicted"/>
<gene>
    <name evidence="1" type="ORF">HNY73_009982</name>
</gene>
<comment type="caution">
    <text evidence="1">The sequence shown here is derived from an EMBL/GenBank/DDBJ whole genome shotgun (WGS) entry which is preliminary data.</text>
</comment>
<name>A0A8T0F0D2_ARGBR</name>
<dbReference type="EMBL" id="JABXBU010000030">
    <property type="protein sequence ID" value="KAF8784281.1"/>
    <property type="molecule type" value="Genomic_DNA"/>
</dbReference>
<accession>A0A8T0F0D2</accession>
<reference evidence="1" key="1">
    <citation type="journal article" date="2020" name="bioRxiv">
        <title>Chromosome-level reference genome of the European wasp spider Argiope bruennichi: a resource for studies on range expansion and evolutionary adaptation.</title>
        <authorList>
            <person name="Sheffer M.M."/>
            <person name="Hoppe A."/>
            <person name="Krehenwinkel H."/>
            <person name="Uhl G."/>
            <person name="Kuss A.W."/>
            <person name="Jensen L."/>
            <person name="Jensen C."/>
            <person name="Gillespie R.G."/>
            <person name="Hoff K.J."/>
            <person name="Prost S."/>
        </authorList>
    </citation>
    <scope>NUCLEOTIDE SEQUENCE</scope>
</reference>
<dbReference type="AlphaFoldDB" id="A0A8T0F0D2"/>
<protein>
    <submittedName>
        <fullName evidence="1">Uncharacterized protein</fullName>
    </submittedName>
</protein>
<evidence type="ECO:0000313" key="1">
    <source>
        <dbReference type="EMBL" id="KAF8784281.1"/>
    </source>
</evidence>
<evidence type="ECO:0000313" key="2">
    <source>
        <dbReference type="Proteomes" id="UP000807504"/>
    </source>
</evidence>
<reference evidence="1" key="2">
    <citation type="submission" date="2020-06" db="EMBL/GenBank/DDBJ databases">
        <authorList>
            <person name="Sheffer M."/>
        </authorList>
    </citation>
    <scope>NUCLEOTIDE SEQUENCE</scope>
</reference>
<keyword evidence="2" id="KW-1185">Reference proteome</keyword>
<dbReference type="Proteomes" id="UP000807504">
    <property type="component" value="Unassembled WGS sequence"/>
</dbReference>